<reference evidence="2" key="1">
    <citation type="submission" date="2020-09" db="EMBL/GenBank/DDBJ databases">
        <title>A novel bacterium of genus Hazenella, isolated from South China Sea.</title>
        <authorList>
            <person name="Huang H."/>
            <person name="Mo K."/>
            <person name="Hu Y."/>
        </authorList>
    </citation>
    <scope>NUCLEOTIDE SEQUENCE</scope>
    <source>
        <strain evidence="2">IB182357</strain>
    </source>
</reference>
<comment type="caution">
    <text evidence="2">The sequence shown here is derived from an EMBL/GenBank/DDBJ whole genome shotgun (WGS) entry which is preliminary data.</text>
</comment>
<keyword evidence="1" id="KW-1133">Transmembrane helix</keyword>
<protein>
    <submittedName>
        <fullName evidence="2">Uncharacterized protein</fullName>
    </submittedName>
</protein>
<evidence type="ECO:0000256" key="1">
    <source>
        <dbReference type="SAM" id="Phobius"/>
    </source>
</evidence>
<name>A0A926N6M3_9BACL</name>
<feature type="transmembrane region" description="Helical" evidence="1">
    <location>
        <begin position="6"/>
        <end position="24"/>
    </location>
</feature>
<evidence type="ECO:0000313" key="3">
    <source>
        <dbReference type="Proteomes" id="UP000661691"/>
    </source>
</evidence>
<organism evidence="2 3">
    <name type="scientific">Polycladospora coralii</name>
    <dbReference type="NCBI Taxonomy" id="2771432"/>
    <lineage>
        <taxon>Bacteria</taxon>
        <taxon>Bacillati</taxon>
        <taxon>Bacillota</taxon>
        <taxon>Bacilli</taxon>
        <taxon>Bacillales</taxon>
        <taxon>Thermoactinomycetaceae</taxon>
        <taxon>Polycladospora</taxon>
    </lineage>
</organism>
<gene>
    <name evidence="2" type="ORF">IC620_08600</name>
</gene>
<keyword evidence="1" id="KW-0472">Membrane</keyword>
<evidence type="ECO:0000313" key="2">
    <source>
        <dbReference type="EMBL" id="MBD1372416.1"/>
    </source>
</evidence>
<accession>A0A926N6M3</accession>
<sequence>MQWRQLIWGFVVTTLIICLSYLSFNELGNQWELAQSKVDRASLAFTQKMESWIEEEIQLRIKGFEANNRERVEYGGWSVPFLSRI</sequence>
<proteinExistence type="predicted"/>
<dbReference type="AlphaFoldDB" id="A0A926N6M3"/>
<dbReference type="EMBL" id="JACXAH010000010">
    <property type="protein sequence ID" value="MBD1372416.1"/>
    <property type="molecule type" value="Genomic_DNA"/>
</dbReference>
<dbReference type="RefSeq" id="WP_191141954.1">
    <property type="nucleotide sequence ID" value="NZ_JACXAH010000010.1"/>
</dbReference>
<keyword evidence="1" id="KW-0812">Transmembrane</keyword>
<keyword evidence="3" id="KW-1185">Reference proteome</keyword>
<dbReference type="Proteomes" id="UP000661691">
    <property type="component" value="Unassembled WGS sequence"/>
</dbReference>